<reference evidence="2" key="1">
    <citation type="submission" date="2020-11" db="EMBL/GenBank/DDBJ databases">
        <authorList>
            <person name="Tran Van P."/>
        </authorList>
    </citation>
    <scope>NUCLEOTIDE SEQUENCE</scope>
</reference>
<evidence type="ECO:0000313" key="2">
    <source>
        <dbReference type="EMBL" id="CAD7420656.1"/>
    </source>
</evidence>
<name>A0A7R9DTU1_TIMPO</name>
<gene>
    <name evidence="2" type="ORF">TPSB3V08_LOCUS14071</name>
</gene>
<organism evidence="2">
    <name type="scientific">Timema poppense</name>
    <name type="common">Walking stick</name>
    <dbReference type="NCBI Taxonomy" id="170557"/>
    <lineage>
        <taxon>Eukaryota</taxon>
        <taxon>Metazoa</taxon>
        <taxon>Ecdysozoa</taxon>
        <taxon>Arthropoda</taxon>
        <taxon>Hexapoda</taxon>
        <taxon>Insecta</taxon>
        <taxon>Pterygota</taxon>
        <taxon>Neoptera</taxon>
        <taxon>Polyneoptera</taxon>
        <taxon>Phasmatodea</taxon>
        <taxon>Timematodea</taxon>
        <taxon>Timematoidea</taxon>
        <taxon>Timematidae</taxon>
        <taxon>Timema</taxon>
    </lineage>
</organism>
<accession>A0A7R9DTU1</accession>
<dbReference type="AlphaFoldDB" id="A0A7R9DTU1"/>
<feature type="region of interest" description="Disordered" evidence="1">
    <location>
        <begin position="1"/>
        <end position="21"/>
    </location>
</feature>
<sequence>MSDISSKPNISKFPEDPGSTTMQGCCRGSKFHDYAGLLYEPGTTCTTKYARAAISNTETVAP</sequence>
<protein>
    <submittedName>
        <fullName evidence="2">Uncharacterized protein</fullName>
    </submittedName>
</protein>
<dbReference type="EMBL" id="OD034747">
    <property type="protein sequence ID" value="CAD7420656.1"/>
    <property type="molecule type" value="Genomic_DNA"/>
</dbReference>
<proteinExistence type="predicted"/>
<evidence type="ECO:0000256" key="1">
    <source>
        <dbReference type="SAM" id="MobiDB-lite"/>
    </source>
</evidence>